<accession>A0ABN9WNX1</accession>
<feature type="compositionally biased region" description="Basic and acidic residues" evidence="1">
    <location>
        <begin position="363"/>
        <end position="372"/>
    </location>
</feature>
<dbReference type="EMBL" id="CAUYUJ010019059">
    <property type="protein sequence ID" value="CAK0888319.1"/>
    <property type="molecule type" value="Genomic_DNA"/>
</dbReference>
<feature type="region of interest" description="Disordered" evidence="1">
    <location>
        <begin position="425"/>
        <end position="521"/>
    </location>
</feature>
<reference evidence="2" key="1">
    <citation type="submission" date="2023-10" db="EMBL/GenBank/DDBJ databases">
        <authorList>
            <person name="Chen Y."/>
            <person name="Shah S."/>
            <person name="Dougan E. K."/>
            <person name="Thang M."/>
            <person name="Chan C."/>
        </authorList>
    </citation>
    <scope>NUCLEOTIDE SEQUENCE [LARGE SCALE GENOMIC DNA]</scope>
</reference>
<feature type="compositionally biased region" description="Basic and acidic residues" evidence="1">
    <location>
        <begin position="474"/>
        <end position="487"/>
    </location>
</feature>
<gene>
    <name evidence="2" type="ORF">PCOR1329_LOCUS69130</name>
</gene>
<dbReference type="SUPFAM" id="SSF57756">
    <property type="entry name" value="Retrovirus zinc finger-like domains"/>
    <property type="match status" value="1"/>
</dbReference>
<sequence>MDTRPVRELSGRPLEWQGRRMAQGALEQLDYLRVAGARLVEEQMGKPDFSGPDEWLGWAGYRAWRRRVTRWLQQTYVPPKKQEDKILKVLDRDLQRKFEDITDEDLTSPNRAMMIVERLDILSGVRVDDEKRLAARECLHGYCRKHGETLSVYTARMDQNFDRLRAHGLALDDSWKKLFVEKGIKFEESGMQMLKVISQGSSSYDAVIQAAREMDMSKTEHLGPKAGKTTNVTYHTDYDSRSLDELLDYSDVSSMDSGQEDLILASLDEGDVDEIDVPEVLADIQTGRRKTWKANREYKRKININRKFYPTPGGAPSSPPSAPARERGNRSQKGELRPRKRRLSVERLMKVTQRHTCKKKGHWSRECPERDKSSDKMAGFALVNAAPMNFSATVDSATTSARENARELVKKALDALNRTRCEAMSYHTRRDDRGHSSGAGVDRTALTSETRGQTGTAGTESTTSSEQEPTGEGGRWHDPGDDRAAHPDRHRRQVRHHGGGRGGAGHPAAGAHGDAGAARRR</sequence>
<keyword evidence="3" id="KW-1185">Reference proteome</keyword>
<name>A0ABN9WNX1_9DINO</name>
<feature type="compositionally biased region" description="Low complexity" evidence="1">
    <location>
        <begin position="452"/>
        <end position="470"/>
    </location>
</feature>
<organism evidence="2 3">
    <name type="scientific">Prorocentrum cordatum</name>
    <dbReference type="NCBI Taxonomy" id="2364126"/>
    <lineage>
        <taxon>Eukaryota</taxon>
        <taxon>Sar</taxon>
        <taxon>Alveolata</taxon>
        <taxon>Dinophyceae</taxon>
        <taxon>Prorocentrales</taxon>
        <taxon>Prorocentraceae</taxon>
        <taxon>Prorocentrum</taxon>
    </lineage>
</organism>
<feature type="compositionally biased region" description="Basic and acidic residues" evidence="1">
    <location>
        <begin position="324"/>
        <end position="341"/>
    </location>
</feature>
<feature type="region of interest" description="Disordered" evidence="1">
    <location>
        <begin position="353"/>
        <end position="372"/>
    </location>
</feature>
<feature type="compositionally biased region" description="Basic residues" evidence="1">
    <location>
        <begin position="353"/>
        <end position="362"/>
    </location>
</feature>
<evidence type="ECO:0008006" key="4">
    <source>
        <dbReference type="Google" id="ProtNLM"/>
    </source>
</evidence>
<dbReference type="InterPro" id="IPR036875">
    <property type="entry name" value="Znf_CCHC_sf"/>
</dbReference>
<feature type="region of interest" description="Disordered" evidence="1">
    <location>
        <begin position="303"/>
        <end position="341"/>
    </location>
</feature>
<comment type="caution">
    <text evidence="2">The sequence shown here is derived from an EMBL/GenBank/DDBJ whole genome shotgun (WGS) entry which is preliminary data.</text>
</comment>
<dbReference type="Gene3D" id="4.10.60.10">
    <property type="entry name" value="Zinc finger, CCHC-type"/>
    <property type="match status" value="1"/>
</dbReference>
<evidence type="ECO:0000313" key="3">
    <source>
        <dbReference type="Proteomes" id="UP001189429"/>
    </source>
</evidence>
<proteinExistence type="predicted"/>
<protein>
    <recommendedName>
        <fullName evidence="4">CCHC-type domain-containing protein</fullName>
    </recommendedName>
</protein>
<feature type="compositionally biased region" description="Basic residues" evidence="1">
    <location>
        <begin position="488"/>
        <end position="499"/>
    </location>
</feature>
<feature type="compositionally biased region" description="Low complexity" evidence="1">
    <location>
        <begin position="506"/>
        <end position="521"/>
    </location>
</feature>
<dbReference type="Proteomes" id="UP001189429">
    <property type="component" value="Unassembled WGS sequence"/>
</dbReference>
<evidence type="ECO:0000313" key="2">
    <source>
        <dbReference type="EMBL" id="CAK0888319.1"/>
    </source>
</evidence>
<evidence type="ECO:0000256" key="1">
    <source>
        <dbReference type="SAM" id="MobiDB-lite"/>
    </source>
</evidence>